<dbReference type="SUPFAM" id="SSF51569">
    <property type="entry name" value="Aldolase"/>
    <property type="match status" value="1"/>
</dbReference>
<dbReference type="Proteomes" id="UP000288669">
    <property type="component" value="Unassembled WGS sequence"/>
</dbReference>
<comment type="caution">
    <text evidence="4">The sequence shown here is derived from an EMBL/GenBank/DDBJ whole genome shotgun (WGS) entry which is preliminary data.</text>
</comment>
<feature type="binding site" evidence="2">
    <location>
        <begin position="229"/>
        <end position="232"/>
    </location>
    <ligand>
        <name>dihydroxyacetone phosphate</name>
        <dbReference type="ChEBI" id="CHEBI:57642"/>
    </ligand>
</feature>
<dbReference type="Pfam" id="PF01116">
    <property type="entry name" value="F_bP_aldolase"/>
    <property type="match status" value="1"/>
</dbReference>
<gene>
    <name evidence="4" type="ORF">CBF30_05225</name>
</gene>
<dbReference type="GO" id="GO:0005975">
    <property type="term" value="P:carbohydrate metabolic process"/>
    <property type="evidence" value="ECO:0007669"/>
    <property type="project" value="InterPro"/>
</dbReference>
<dbReference type="AlphaFoldDB" id="A0A430AKP0"/>
<dbReference type="RefSeq" id="WP_126823410.1">
    <property type="nucleotide sequence ID" value="NZ_JBHLWU010000001.1"/>
</dbReference>
<accession>A0A430AKP0</accession>
<evidence type="ECO:0000256" key="3">
    <source>
        <dbReference type="PIRSR" id="PIRSR001359-3"/>
    </source>
</evidence>
<keyword evidence="5" id="KW-1185">Reference proteome</keyword>
<feature type="binding site" evidence="3">
    <location>
        <position position="103"/>
    </location>
    <ligand>
        <name>Zn(2+)</name>
        <dbReference type="ChEBI" id="CHEBI:29105"/>
        <label>2</label>
    </ligand>
</feature>
<feature type="binding site" evidence="3">
    <location>
        <position position="179"/>
    </location>
    <ligand>
        <name>Zn(2+)</name>
        <dbReference type="ChEBI" id="CHEBI:29105"/>
        <label>1</label>
        <note>catalytic</note>
    </ligand>
</feature>
<dbReference type="OrthoDB" id="9803995at2"/>
<evidence type="ECO:0000256" key="1">
    <source>
        <dbReference type="PIRSR" id="PIRSR001359-1"/>
    </source>
</evidence>
<feature type="binding site" evidence="3">
    <location>
        <position position="82"/>
    </location>
    <ligand>
        <name>Zn(2+)</name>
        <dbReference type="ChEBI" id="CHEBI:29105"/>
        <label>1</label>
        <note>catalytic</note>
    </ligand>
</feature>
<dbReference type="CDD" id="cd00947">
    <property type="entry name" value="TBP_aldolase_IIB"/>
    <property type="match status" value="1"/>
</dbReference>
<keyword evidence="3" id="KW-0479">Metal-binding</keyword>
<dbReference type="Gene3D" id="3.20.20.70">
    <property type="entry name" value="Aldolase class I"/>
    <property type="match status" value="1"/>
</dbReference>
<dbReference type="InterPro" id="IPR013785">
    <property type="entry name" value="Aldolase_TIM"/>
</dbReference>
<dbReference type="InterPro" id="IPR000771">
    <property type="entry name" value="FBA_II"/>
</dbReference>
<comment type="cofactor">
    <cofactor evidence="3">
        <name>Zn(2+)</name>
        <dbReference type="ChEBI" id="CHEBI:29105"/>
    </cofactor>
    <text evidence="3">Binds 2 Zn(2+) ions per subunit. One is catalytic and the other provides a structural contribution.</text>
</comment>
<reference evidence="4 5" key="1">
    <citation type="submission" date="2017-05" db="EMBL/GenBank/DDBJ databases">
        <title>Vagococcus spp. assemblies.</title>
        <authorList>
            <person name="Gulvik C.A."/>
        </authorList>
    </citation>
    <scope>NUCLEOTIDE SEQUENCE [LARGE SCALE GENOMIC DNA]</scope>
    <source>
        <strain evidence="4 5">DSM 24756</strain>
    </source>
</reference>
<dbReference type="NCBIfam" id="TIGR00167">
    <property type="entry name" value="cbbA"/>
    <property type="match status" value="1"/>
</dbReference>
<feature type="binding site" evidence="2">
    <location>
        <begin position="208"/>
        <end position="210"/>
    </location>
    <ligand>
        <name>dihydroxyacetone phosphate</name>
        <dbReference type="ChEBI" id="CHEBI:57642"/>
    </ligand>
</feature>
<feature type="binding site" evidence="3">
    <location>
        <position position="133"/>
    </location>
    <ligand>
        <name>Zn(2+)</name>
        <dbReference type="ChEBI" id="CHEBI:29105"/>
        <label>2</label>
    </ligand>
</feature>
<evidence type="ECO:0000313" key="4">
    <source>
        <dbReference type="EMBL" id="RSU08629.1"/>
    </source>
</evidence>
<keyword evidence="3" id="KW-0862">Zinc</keyword>
<dbReference type="EMBL" id="NGJZ01000001">
    <property type="protein sequence ID" value="RSU08629.1"/>
    <property type="molecule type" value="Genomic_DNA"/>
</dbReference>
<feature type="active site" description="Proton donor" evidence="1">
    <location>
        <position position="81"/>
    </location>
</feature>
<feature type="binding site" evidence="2">
    <location>
        <position position="180"/>
    </location>
    <ligand>
        <name>dihydroxyacetone phosphate</name>
        <dbReference type="ChEBI" id="CHEBI:57642"/>
    </ligand>
</feature>
<dbReference type="PROSITE" id="PS00806">
    <property type="entry name" value="ALDOLASE_CLASS_II_2"/>
    <property type="match status" value="1"/>
</dbReference>
<dbReference type="PIRSF" id="PIRSF001359">
    <property type="entry name" value="F_bP_aldolase_II"/>
    <property type="match status" value="1"/>
</dbReference>
<proteinExistence type="predicted"/>
<evidence type="ECO:0000256" key="2">
    <source>
        <dbReference type="PIRSR" id="PIRSR001359-2"/>
    </source>
</evidence>
<feature type="binding site" evidence="3">
    <location>
        <position position="207"/>
    </location>
    <ligand>
        <name>Zn(2+)</name>
        <dbReference type="ChEBI" id="CHEBI:29105"/>
        <label>1</label>
        <note>catalytic</note>
    </ligand>
</feature>
<name>A0A430AKP0_9ENTE</name>
<protein>
    <submittedName>
        <fullName evidence="4">Iron ABC transporter substrate-binding protein</fullName>
    </submittedName>
</protein>
<evidence type="ECO:0000313" key="5">
    <source>
        <dbReference type="Proteomes" id="UP000288669"/>
    </source>
</evidence>
<organism evidence="4 5">
    <name type="scientific">Vagococcus entomophilus</name>
    <dbReference type="NCBI Taxonomy" id="1160095"/>
    <lineage>
        <taxon>Bacteria</taxon>
        <taxon>Bacillati</taxon>
        <taxon>Bacillota</taxon>
        <taxon>Bacilli</taxon>
        <taxon>Lactobacillales</taxon>
        <taxon>Enterococcaceae</taxon>
        <taxon>Vagococcus</taxon>
    </lineage>
</organism>
<dbReference type="GO" id="GO:0008270">
    <property type="term" value="F:zinc ion binding"/>
    <property type="evidence" value="ECO:0007669"/>
    <property type="project" value="InterPro"/>
</dbReference>
<dbReference type="GO" id="GO:0016832">
    <property type="term" value="F:aldehyde-lyase activity"/>
    <property type="evidence" value="ECO:0007669"/>
    <property type="project" value="InterPro"/>
</dbReference>
<sequence length="284" mass="31199">MYTTLKEITEMATKRNITAGAFNTHNLEMLPDLIRAAKDFEAPIIIQTSVDTAKYIGHENLVAVCQAMAKTEQVDVALHLDHARDFADIKEAIDKGYSSVMYDGSHLPFLENVLNTKEVVAYAHERGVSVEGEIGTIGGTEEGIQVSEQDKVYTNPKDALAFVKQTGVDALAVAIGTNHGQYRSKTEVNVALLEEIHRSVAIPLVIHGGTGVKEEDIGKLVDRGIRKFNVGTELLVAWTKTAKETFSDTPVNQSLRHMIIPCNHAVKQVVSKKIACFMNRSLNQ</sequence>
<dbReference type="InterPro" id="IPR050246">
    <property type="entry name" value="Class_II_FBP_aldolase"/>
</dbReference>
<dbReference type="PANTHER" id="PTHR30304:SF0">
    <property type="entry name" value="D-TAGATOSE-1,6-BISPHOSPHATE ALDOLASE SUBUNIT GATY-RELATED"/>
    <property type="match status" value="1"/>
</dbReference>
<dbReference type="PANTHER" id="PTHR30304">
    <property type="entry name" value="D-TAGATOSE-1,6-BISPHOSPHATE ALDOLASE"/>
    <property type="match status" value="1"/>
</dbReference>